<accession>A0ABD3GKN7</accession>
<name>A0ABD3GKN7_9MARC</name>
<evidence type="ECO:0000256" key="1">
    <source>
        <dbReference type="SAM" id="MobiDB-lite"/>
    </source>
</evidence>
<feature type="region of interest" description="Disordered" evidence="1">
    <location>
        <begin position="155"/>
        <end position="180"/>
    </location>
</feature>
<evidence type="ECO:0000313" key="3">
    <source>
        <dbReference type="Proteomes" id="UP001633002"/>
    </source>
</evidence>
<dbReference type="Proteomes" id="UP001633002">
    <property type="component" value="Unassembled WGS sequence"/>
</dbReference>
<feature type="region of interest" description="Disordered" evidence="1">
    <location>
        <begin position="253"/>
        <end position="279"/>
    </location>
</feature>
<gene>
    <name evidence="2" type="ORF">R1sor_022192</name>
</gene>
<organism evidence="2 3">
    <name type="scientific">Riccia sorocarpa</name>
    <dbReference type="NCBI Taxonomy" id="122646"/>
    <lineage>
        <taxon>Eukaryota</taxon>
        <taxon>Viridiplantae</taxon>
        <taxon>Streptophyta</taxon>
        <taxon>Embryophyta</taxon>
        <taxon>Marchantiophyta</taxon>
        <taxon>Marchantiopsida</taxon>
        <taxon>Marchantiidae</taxon>
        <taxon>Marchantiales</taxon>
        <taxon>Ricciaceae</taxon>
        <taxon>Riccia</taxon>
    </lineage>
</organism>
<feature type="compositionally biased region" description="Basic and acidic residues" evidence="1">
    <location>
        <begin position="253"/>
        <end position="269"/>
    </location>
</feature>
<dbReference type="EMBL" id="JBJQOH010000007">
    <property type="protein sequence ID" value="KAL3679236.1"/>
    <property type="molecule type" value="Genomic_DNA"/>
</dbReference>
<dbReference type="AlphaFoldDB" id="A0ABD3GKN7"/>
<protein>
    <submittedName>
        <fullName evidence="2">Uncharacterized protein</fullName>
    </submittedName>
</protein>
<proteinExistence type="predicted"/>
<sequence>MVIGCTRHKCIICGRSGHQGVIHDTYAQAGNKRKEREEEVTPALAAIRADPIIHLLEKSDRRESWGCDQCSAKGSGYMSCKNHIDSERHQKVLFSYTKPPPVQGNTPATYTIEPHVRRKNYTTRHLPQHKLLRQQTQRNLANTALQAEFQVEGSAQGTKLGSAEKQEDPPSLSNLNTWNSRPTLYRHRNLVKKPVATALAVSGDPSHHHLTEVKLPQAGAENSPELSTLVADQPRASVNADAAFLTTAEISREDDRHDEGFSEMNDRQSTRPNVRSKQQEEVIQPMIVVSGPLVESRHFVHIDRVKQKRPFDIFSPIDPAAQSFVDLVLAQGLPQSIQLPEGRSDQPLSKKRKLFTITEADLAEAEAEILAEPGG</sequence>
<reference evidence="2 3" key="1">
    <citation type="submission" date="2024-09" db="EMBL/GenBank/DDBJ databases">
        <title>Chromosome-scale assembly of Riccia sorocarpa.</title>
        <authorList>
            <person name="Paukszto L."/>
        </authorList>
    </citation>
    <scope>NUCLEOTIDE SEQUENCE [LARGE SCALE GENOMIC DNA]</scope>
    <source>
        <strain evidence="2">LP-2024</strain>
        <tissue evidence="2">Aerial parts of the thallus</tissue>
    </source>
</reference>
<keyword evidence="3" id="KW-1185">Reference proteome</keyword>
<evidence type="ECO:0000313" key="2">
    <source>
        <dbReference type="EMBL" id="KAL3679236.1"/>
    </source>
</evidence>
<feature type="compositionally biased region" description="Polar residues" evidence="1">
    <location>
        <begin position="171"/>
        <end position="180"/>
    </location>
</feature>
<comment type="caution">
    <text evidence="2">The sequence shown here is derived from an EMBL/GenBank/DDBJ whole genome shotgun (WGS) entry which is preliminary data.</text>
</comment>